<proteinExistence type="predicted"/>
<name>A0ABW1NL72_9ACTN</name>
<dbReference type="EMBL" id="JBHSRF010000031">
    <property type="protein sequence ID" value="MFC6083693.1"/>
    <property type="molecule type" value="Genomic_DNA"/>
</dbReference>
<organism evidence="1 2">
    <name type="scientific">Sphaerisporangium aureirubrum</name>
    <dbReference type="NCBI Taxonomy" id="1544736"/>
    <lineage>
        <taxon>Bacteria</taxon>
        <taxon>Bacillati</taxon>
        <taxon>Actinomycetota</taxon>
        <taxon>Actinomycetes</taxon>
        <taxon>Streptosporangiales</taxon>
        <taxon>Streptosporangiaceae</taxon>
        <taxon>Sphaerisporangium</taxon>
    </lineage>
</organism>
<keyword evidence="2" id="KW-1185">Reference proteome</keyword>
<evidence type="ECO:0000313" key="1">
    <source>
        <dbReference type="EMBL" id="MFC6083693.1"/>
    </source>
</evidence>
<dbReference type="RefSeq" id="WP_380755942.1">
    <property type="nucleotide sequence ID" value="NZ_JBHSRF010000031.1"/>
</dbReference>
<dbReference type="Proteomes" id="UP001596137">
    <property type="component" value="Unassembled WGS sequence"/>
</dbReference>
<sequence>MGLESGCCPEPEPATAVADGAAKRYLIYGRVFNTARDEHGNHLSAGVLRKAGWVAIPQVVTAIRMLERIARPRLLFAAEIHDPCSPDLRTGRSLAVVTMANRVEKFTAWVNEHSASHDRHGEAVPRQEGERIGTMRFRRTVAWHGRSPKAR</sequence>
<evidence type="ECO:0000313" key="2">
    <source>
        <dbReference type="Proteomes" id="UP001596137"/>
    </source>
</evidence>
<accession>A0ABW1NL72</accession>
<gene>
    <name evidence="1" type="ORF">ACFP1K_21175</name>
</gene>
<comment type="caution">
    <text evidence="1">The sequence shown here is derived from an EMBL/GenBank/DDBJ whole genome shotgun (WGS) entry which is preliminary data.</text>
</comment>
<protein>
    <submittedName>
        <fullName evidence="1">Uncharacterized protein</fullName>
    </submittedName>
</protein>
<reference evidence="2" key="1">
    <citation type="journal article" date="2019" name="Int. J. Syst. Evol. Microbiol.">
        <title>The Global Catalogue of Microorganisms (GCM) 10K type strain sequencing project: providing services to taxonomists for standard genome sequencing and annotation.</title>
        <authorList>
            <consortium name="The Broad Institute Genomics Platform"/>
            <consortium name="The Broad Institute Genome Sequencing Center for Infectious Disease"/>
            <person name="Wu L."/>
            <person name="Ma J."/>
        </authorList>
    </citation>
    <scope>NUCLEOTIDE SEQUENCE [LARGE SCALE GENOMIC DNA]</scope>
    <source>
        <strain evidence="2">JCM 30346</strain>
    </source>
</reference>